<dbReference type="AlphaFoldDB" id="K9WB72"/>
<organism evidence="2 3">
    <name type="scientific">Allocoleopsis franciscana PCC 7113</name>
    <dbReference type="NCBI Taxonomy" id="1173027"/>
    <lineage>
        <taxon>Bacteria</taxon>
        <taxon>Bacillati</taxon>
        <taxon>Cyanobacteriota</taxon>
        <taxon>Cyanophyceae</taxon>
        <taxon>Coleofasciculales</taxon>
        <taxon>Coleofasciculaceae</taxon>
        <taxon>Allocoleopsis</taxon>
        <taxon>Allocoleopsis franciscana</taxon>
    </lineage>
</organism>
<dbReference type="SUPFAM" id="SSF55681">
    <property type="entry name" value="Class II aaRS and biotin synthetases"/>
    <property type="match status" value="1"/>
</dbReference>
<dbReference type="PANTHER" id="PTHR43679:SF2">
    <property type="entry name" value="OCTANOYL-[GCVH]:PROTEIN N-OCTANOYLTRANSFERASE"/>
    <property type="match status" value="1"/>
</dbReference>
<sequence>MAANDSISNPHSSWRLIPLLQASGQVQMAIDRWLLEQHQAGKQPPVLRFYTWASPTISLGYHQRRWPASWQQLTWEGQAVPLVRRPTGGRAVLHHGDLTYMVVTSGLTGKRQDIYQRICEFLIEGWRSLGIKLHYGAAGRDYIHNPNCFGTATGADLLSAEGYKLIGSAQLQRGKAILQHGSIVLSSHCELFTQVFGQPVPPLLQLPIQPEGDSLIPTVIEALTESACRCFGIEFVTQPLSELEWQQILALPPLPFDAK</sequence>
<feature type="domain" description="BPL/LPL catalytic" evidence="1">
    <location>
        <begin position="41"/>
        <end position="235"/>
    </location>
</feature>
<dbReference type="HOGENOM" id="CLU_022986_5_3_3"/>
<dbReference type="KEGG" id="mic:Mic7113_1131"/>
<dbReference type="PATRIC" id="fig|1173027.3.peg.1245"/>
<keyword evidence="3" id="KW-1185">Reference proteome</keyword>
<dbReference type="EMBL" id="CP003630">
    <property type="protein sequence ID" value="AFZ17024.1"/>
    <property type="molecule type" value="Genomic_DNA"/>
</dbReference>
<accession>K9WB72</accession>
<dbReference type="eggNOG" id="COG0095">
    <property type="taxonomic scope" value="Bacteria"/>
</dbReference>
<evidence type="ECO:0000313" key="3">
    <source>
        <dbReference type="Proteomes" id="UP000010471"/>
    </source>
</evidence>
<dbReference type="RefSeq" id="WP_015181184.1">
    <property type="nucleotide sequence ID" value="NC_019738.1"/>
</dbReference>
<dbReference type="Gene3D" id="3.30.930.10">
    <property type="entry name" value="Bira Bifunctional Protein, Domain 2"/>
    <property type="match status" value="1"/>
</dbReference>
<dbReference type="PANTHER" id="PTHR43679">
    <property type="entry name" value="OCTANOYLTRANSFERASE LIPM-RELATED"/>
    <property type="match status" value="1"/>
</dbReference>
<dbReference type="InterPro" id="IPR045864">
    <property type="entry name" value="aa-tRNA-synth_II/BPL/LPL"/>
</dbReference>
<gene>
    <name evidence="2" type="ORF">Mic7113_1131</name>
</gene>
<evidence type="ECO:0000313" key="2">
    <source>
        <dbReference type="EMBL" id="AFZ17024.1"/>
    </source>
</evidence>
<dbReference type="InterPro" id="IPR050664">
    <property type="entry name" value="Octanoyltrans_LipM/LipL"/>
</dbReference>
<dbReference type="Pfam" id="PF21948">
    <property type="entry name" value="LplA-B_cat"/>
    <property type="match status" value="1"/>
</dbReference>
<keyword evidence="2" id="KW-0436">Ligase</keyword>
<protein>
    <submittedName>
        <fullName evidence="2">Lipoate-protein ligase A</fullName>
    </submittedName>
</protein>
<dbReference type="CDD" id="cd16443">
    <property type="entry name" value="LplA"/>
    <property type="match status" value="1"/>
</dbReference>
<dbReference type="InterPro" id="IPR004143">
    <property type="entry name" value="BPL_LPL_catalytic"/>
</dbReference>
<reference evidence="2 3" key="1">
    <citation type="submission" date="2012-06" db="EMBL/GenBank/DDBJ databases">
        <title>Finished chromosome of genome of Microcoleus sp. PCC 7113.</title>
        <authorList>
            <consortium name="US DOE Joint Genome Institute"/>
            <person name="Gugger M."/>
            <person name="Coursin T."/>
            <person name="Rippka R."/>
            <person name="Tandeau De Marsac N."/>
            <person name="Huntemann M."/>
            <person name="Wei C.-L."/>
            <person name="Han J."/>
            <person name="Detter J.C."/>
            <person name="Han C."/>
            <person name="Tapia R."/>
            <person name="Chen A."/>
            <person name="Kyrpides N."/>
            <person name="Mavromatis K."/>
            <person name="Markowitz V."/>
            <person name="Szeto E."/>
            <person name="Ivanova N."/>
            <person name="Pagani I."/>
            <person name="Pati A."/>
            <person name="Goodwin L."/>
            <person name="Nordberg H.P."/>
            <person name="Cantor M.N."/>
            <person name="Hua S.X."/>
            <person name="Woyke T."/>
            <person name="Kerfeld C.A."/>
        </authorList>
    </citation>
    <scope>NUCLEOTIDE SEQUENCE [LARGE SCALE GENOMIC DNA]</scope>
    <source>
        <strain evidence="2 3">PCC 7113</strain>
    </source>
</reference>
<evidence type="ECO:0000259" key="1">
    <source>
        <dbReference type="PROSITE" id="PS51733"/>
    </source>
</evidence>
<name>K9WB72_9CYAN</name>
<dbReference type="GO" id="GO:0016874">
    <property type="term" value="F:ligase activity"/>
    <property type="evidence" value="ECO:0007669"/>
    <property type="project" value="UniProtKB-KW"/>
</dbReference>
<dbReference type="STRING" id="1173027.Mic7113_1131"/>
<dbReference type="Proteomes" id="UP000010471">
    <property type="component" value="Chromosome"/>
</dbReference>
<dbReference type="OrthoDB" id="9774653at2"/>
<dbReference type="PROSITE" id="PS51733">
    <property type="entry name" value="BPL_LPL_CATALYTIC"/>
    <property type="match status" value="1"/>
</dbReference>
<proteinExistence type="predicted"/>